<dbReference type="NCBIfam" id="TIGR03423">
    <property type="entry name" value="pbp2_mrdA"/>
    <property type="match status" value="1"/>
</dbReference>
<keyword evidence="13 14" id="KW-0961">Cell wall biogenesis/degradation</keyword>
<feature type="domain" description="Penicillin-binding protein transpeptidase" evidence="15">
    <location>
        <begin position="275"/>
        <end position="616"/>
    </location>
</feature>
<comment type="similarity">
    <text evidence="14">Belongs to the transpeptidase family. MrdA subfamily.</text>
</comment>
<keyword evidence="18" id="KW-1185">Reference proteome</keyword>
<feature type="transmembrane region" description="Helical" evidence="14">
    <location>
        <begin position="29"/>
        <end position="49"/>
    </location>
</feature>
<evidence type="ECO:0000256" key="9">
    <source>
        <dbReference type="ARBA" id="ARBA00022960"/>
    </source>
</evidence>
<evidence type="ECO:0000259" key="16">
    <source>
        <dbReference type="Pfam" id="PF03717"/>
    </source>
</evidence>
<comment type="caution">
    <text evidence="14">Lacks conserved residue(s) required for the propagation of feature annotation.</text>
</comment>
<feature type="active site" description="Acyl-ester intermediate" evidence="14">
    <location>
        <position position="334"/>
    </location>
</feature>
<evidence type="ECO:0000256" key="6">
    <source>
        <dbReference type="ARBA" id="ARBA00022670"/>
    </source>
</evidence>
<dbReference type="EMBL" id="JAZHOG010000003">
    <property type="protein sequence ID" value="MEJ8566937.1"/>
    <property type="molecule type" value="Genomic_DNA"/>
</dbReference>
<feature type="domain" description="Penicillin-binding protein dimerisation" evidence="16">
    <location>
        <begin position="72"/>
        <end position="243"/>
    </location>
</feature>
<keyword evidence="3 14" id="KW-1003">Cell membrane</keyword>
<dbReference type="SUPFAM" id="SSF56601">
    <property type="entry name" value="beta-lactamase/transpeptidase-like"/>
    <property type="match status" value="1"/>
</dbReference>
<dbReference type="GO" id="GO:0005886">
    <property type="term" value="C:plasma membrane"/>
    <property type="evidence" value="ECO:0007669"/>
    <property type="project" value="UniProtKB-SubCell"/>
</dbReference>
<comment type="catalytic activity">
    <reaction evidence="14">
        <text>Preferential cleavage: (Ac)2-L-Lys-D-Ala-|-D-Ala. Also transpeptidation of peptidyl-alanyl moieties that are N-acyl substituents of D-alanine.</text>
        <dbReference type="EC" id="3.4.16.4"/>
    </reaction>
</comment>
<dbReference type="InterPro" id="IPR001460">
    <property type="entry name" value="PCN-bd_Tpept"/>
</dbReference>
<accession>A0AAW9R5M3</accession>
<dbReference type="Gene3D" id="3.30.1390.30">
    <property type="entry name" value="Penicillin-binding protein 2a, domain 3"/>
    <property type="match status" value="1"/>
</dbReference>
<evidence type="ECO:0000256" key="14">
    <source>
        <dbReference type="HAMAP-Rule" id="MF_02081"/>
    </source>
</evidence>
<dbReference type="Pfam" id="PF00905">
    <property type="entry name" value="Transpeptidase"/>
    <property type="match status" value="1"/>
</dbReference>
<dbReference type="GO" id="GO:0071555">
    <property type="term" value="P:cell wall organization"/>
    <property type="evidence" value="ECO:0007669"/>
    <property type="project" value="UniProtKB-KW"/>
</dbReference>
<dbReference type="InterPro" id="IPR012338">
    <property type="entry name" value="Beta-lactam/transpept-like"/>
</dbReference>
<dbReference type="Gene3D" id="3.90.1310.10">
    <property type="entry name" value="Penicillin-binding protein 2a (Domain 2)"/>
    <property type="match status" value="1"/>
</dbReference>
<dbReference type="HAMAP" id="MF_02081">
    <property type="entry name" value="MrdA_transpept"/>
    <property type="match status" value="1"/>
</dbReference>
<reference evidence="17 18" key="1">
    <citation type="submission" date="2024-02" db="EMBL/GenBank/DDBJ databases">
        <title>A novel Wenzhouxiangellaceae bacterium, isolated from coastal sediments.</title>
        <authorList>
            <person name="Du Z.-J."/>
            <person name="Ye Y.-Q."/>
            <person name="Zhang X.-Y."/>
        </authorList>
    </citation>
    <scope>NUCLEOTIDE SEQUENCE [LARGE SCALE GENOMIC DNA]</scope>
    <source>
        <strain evidence="17 18">CH-27</strain>
    </source>
</reference>
<dbReference type="Gene3D" id="3.40.710.10">
    <property type="entry name" value="DD-peptidase/beta-lactamase superfamily"/>
    <property type="match status" value="1"/>
</dbReference>
<keyword evidence="7 14" id="KW-0812">Transmembrane</keyword>
<evidence type="ECO:0000256" key="7">
    <source>
        <dbReference type="ARBA" id="ARBA00022692"/>
    </source>
</evidence>
<keyword evidence="5 14" id="KW-0121">Carboxypeptidase</keyword>
<sequence>MNVARLLGGPHRHPIKDPAQEVRLFSRRVLVGFGFVVAAVLLLLIRYVWLQVVRHEEFTTRSISNRVRLVPVAPNRGLIYDRRGRPVAENRPAYRLEVVPEKAGELDAVLAALADIVDLPDDVREQFERDRRRYRDFEAVPLKFNLSETEVARLAVDRHRFPGVDIVPYISRYYPYGPLLTHVLGYVGRLDENDLARVNADDYRASTHIGKNGIERQYESLLHGRSGLERVETNAEGRPIRTLERTDPVHGADLVLSLDMQVQRAAWEALGDRPGAVVAMDPNDGSVLALVSKPAYDPNEFVHGISAAGYRAILEAPGRALFNRAIQGGYEPGSTLKPFVGLAGLELGVVTPEQTIFSGGRFYLPGVARPYRDWRPGGHGWVAVRDALEQSVNTYFYQLAVDLGIDRMHDYLQQFGFGSPTQIDMPGESAGVLPSRAWKRGRFSQPWYPGETVIAGIGQGFNVVTPVQLASALTTLINGGIRYQPRLLYAAKGERDQPAARVGAPVAGRVPVADPENWRAVHDGMRRVIHGVKGTARALLPIEGYEMAGKSGTAQVVGLNPNEEYDEEEVAAHLRHHALFIAYAPADRPVIAVAAVVEHGGGGSRNAAPVAKAVIEAWMAQEPGR</sequence>
<keyword evidence="6 14" id="KW-0645">Protease</keyword>
<dbReference type="InterPro" id="IPR017790">
    <property type="entry name" value="Penicillin-binding_protein_2"/>
</dbReference>
<keyword evidence="10 14" id="KW-0573">Peptidoglycan synthesis</keyword>
<keyword evidence="11 14" id="KW-1133">Transmembrane helix</keyword>
<dbReference type="AlphaFoldDB" id="A0AAW9R5M3"/>
<dbReference type="InterPro" id="IPR005311">
    <property type="entry name" value="PBP_dimer"/>
</dbReference>
<keyword evidence="4 14" id="KW-0997">Cell inner membrane</keyword>
<comment type="caution">
    <text evidence="17">The sequence shown here is derived from an EMBL/GenBank/DDBJ whole genome shotgun (WGS) entry which is preliminary data.</text>
</comment>
<dbReference type="Pfam" id="PF03717">
    <property type="entry name" value="PBP_dimer"/>
    <property type="match status" value="1"/>
</dbReference>
<evidence type="ECO:0000256" key="10">
    <source>
        <dbReference type="ARBA" id="ARBA00022984"/>
    </source>
</evidence>
<dbReference type="GO" id="GO:0071972">
    <property type="term" value="F:peptidoglycan L,D-transpeptidase activity"/>
    <property type="evidence" value="ECO:0007669"/>
    <property type="project" value="TreeGrafter"/>
</dbReference>
<gene>
    <name evidence="14 17" type="primary">mrdA</name>
    <name evidence="17" type="ORF">V3330_04820</name>
</gene>
<keyword evidence="9 14" id="KW-0133">Cell shape</keyword>
<dbReference type="GO" id="GO:0009002">
    <property type="term" value="F:serine-type D-Ala-D-Ala carboxypeptidase activity"/>
    <property type="evidence" value="ECO:0007669"/>
    <property type="project" value="UniProtKB-UniRule"/>
</dbReference>
<proteinExistence type="inferred from homology"/>
<evidence type="ECO:0000256" key="11">
    <source>
        <dbReference type="ARBA" id="ARBA00022989"/>
    </source>
</evidence>
<keyword evidence="12 14" id="KW-0472">Membrane</keyword>
<evidence type="ECO:0000256" key="5">
    <source>
        <dbReference type="ARBA" id="ARBA00022645"/>
    </source>
</evidence>
<dbReference type="EC" id="3.4.16.4" evidence="14"/>
<dbReference type="GO" id="GO:0009252">
    <property type="term" value="P:peptidoglycan biosynthetic process"/>
    <property type="evidence" value="ECO:0007669"/>
    <property type="project" value="UniProtKB-UniRule"/>
</dbReference>
<protein>
    <recommendedName>
        <fullName evidence="14">Peptidoglycan D,D-transpeptidase MrdA</fullName>
        <ecNumber evidence="14">3.4.16.4</ecNumber>
    </recommendedName>
    <alternativeName>
        <fullName evidence="14">Penicillin-binding protein 2</fullName>
        <shortName evidence="14">PBP-2</shortName>
    </alternativeName>
</protein>
<dbReference type="Proteomes" id="UP001359886">
    <property type="component" value="Unassembled WGS sequence"/>
</dbReference>
<name>A0AAW9R5M3_9GAMM</name>
<evidence type="ECO:0000256" key="2">
    <source>
        <dbReference type="ARBA" id="ARBA00004236"/>
    </source>
</evidence>
<evidence type="ECO:0000256" key="3">
    <source>
        <dbReference type="ARBA" id="ARBA00022475"/>
    </source>
</evidence>
<evidence type="ECO:0000256" key="12">
    <source>
        <dbReference type="ARBA" id="ARBA00023136"/>
    </source>
</evidence>
<evidence type="ECO:0000313" key="18">
    <source>
        <dbReference type="Proteomes" id="UP001359886"/>
    </source>
</evidence>
<dbReference type="RefSeq" id="WP_354694263.1">
    <property type="nucleotide sequence ID" value="NZ_JAZHOG010000003.1"/>
</dbReference>
<evidence type="ECO:0000313" key="17">
    <source>
        <dbReference type="EMBL" id="MEJ8566937.1"/>
    </source>
</evidence>
<dbReference type="PANTHER" id="PTHR30627:SF2">
    <property type="entry name" value="PEPTIDOGLYCAN D,D-TRANSPEPTIDASE MRDA"/>
    <property type="match status" value="1"/>
</dbReference>
<organism evidence="17 18">
    <name type="scientific">Elongatibacter sediminis</name>
    <dbReference type="NCBI Taxonomy" id="3119006"/>
    <lineage>
        <taxon>Bacteria</taxon>
        <taxon>Pseudomonadati</taxon>
        <taxon>Pseudomonadota</taxon>
        <taxon>Gammaproteobacteria</taxon>
        <taxon>Chromatiales</taxon>
        <taxon>Wenzhouxiangellaceae</taxon>
        <taxon>Elongatibacter</taxon>
    </lineage>
</organism>
<comment type="pathway">
    <text evidence="14">Cell wall biogenesis; peptidoglycan biosynthesis.</text>
</comment>
<dbReference type="GO" id="GO:0008360">
    <property type="term" value="P:regulation of cell shape"/>
    <property type="evidence" value="ECO:0007669"/>
    <property type="project" value="UniProtKB-KW"/>
</dbReference>
<dbReference type="InterPro" id="IPR036138">
    <property type="entry name" value="PBP_dimer_sf"/>
</dbReference>
<comment type="function">
    <text evidence="14">Catalyzes cross-linking of the peptidoglycan cell wall.</text>
</comment>
<evidence type="ECO:0000256" key="8">
    <source>
        <dbReference type="ARBA" id="ARBA00022801"/>
    </source>
</evidence>
<evidence type="ECO:0000256" key="4">
    <source>
        <dbReference type="ARBA" id="ARBA00022519"/>
    </source>
</evidence>
<evidence type="ECO:0000256" key="1">
    <source>
        <dbReference type="ARBA" id="ARBA00004167"/>
    </source>
</evidence>
<evidence type="ECO:0000256" key="13">
    <source>
        <dbReference type="ARBA" id="ARBA00023316"/>
    </source>
</evidence>
<comment type="subcellular location">
    <subcellularLocation>
        <location evidence="14">Cell inner membrane</location>
        <topology evidence="14">Single-pass membrane protein</topology>
    </subcellularLocation>
    <subcellularLocation>
        <location evidence="2">Cell membrane</location>
    </subcellularLocation>
    <subcellularLocation>
        <location evidence="1">Membrane</location>
        <topology evidence="1">Single-pass membrane protein</topology>
    </subcellularLocation>
</comment>
<dbReference type="GO" id="GO:0006508">
    <property type="term" value="P:proteolysis"/>
    <property type="evidence" value="ECO:0007669"/>
    <property type="project" value="UniProtKB-KW"/>
</dbReference>
<keyword evidence="8 14" id="KW-0378">Hydrolase</keyword>
<dbReference type="SUPFAM" id="SSF56519">
    <property type="entry name" value="Penicillin binding protein dimerisation domain"/>
    <property type="match status" value="1"/>
</dbReference>
<dbReference type="InterPro" id="IPR050515">
    <property type="entry name" value="Beta-lactam/transpept"/>
</dbReference>
<evidence type="ECO:0000259" key="15">
    <source>
        <dbReference type="Pfam" id="PF00905"/>
    </source>
</evidence>
<dbReference type="PANTHER" id="PTHR30627">
    <property type="entry name" value="PEPTIDOGLYCAN D,D-TRANSPEPTIDASE"/>
    <property type="match status" value="1"/>
</dbReference>
<dbReference type="GO" id="GO:0008658">
    <property type="term" value="F:penicillin binding"/>
    <property type="evidence" value="ECO:0007669"/>
    <property type="project" value="UniProtKB-UniRule"/>
</dbReference>